<evidence type="ECO:0000313" key="3">
    <source>
        <dbReference type="Proteomes" id="UP000250235"/>
    </source>
</evidence>
<reference evidence="2 3" key="1">
    <citation type="journal article" date="2015" name="Proc. Natl. Acad. Sci. U.S.A.">
        <title>The resurrection genome of Boea hygrometrica: A blueprint for survival of dehydration.</title>
        <authorList>
            <person name="Xiao L."/>
            <person name="Yang G."/>
            <person name="Zhang L."/>
            <person name="Yang X."/>
            <person name="Zhao S."/>
            <person name="Ji Z."/>
            <person name="Zhou Q."/>
            <person name="Hu M."/>
            <person name="Wang Y."/>
            <person name="Chen M."/>
            <person name="Xu Y."/>
            <person name="Jin H."/>
            <person name="Xiao X."/>
            <person name="Hu G."/>
            <person name="Bao F."/>
            <person name="Hu Y."/>
            <person name="Wan P."/>
            <person name="Li L."/>
            <person name="Deng X."/>
            <person name="Kuang T."/>
            <person name="Xiang C."/>
            <person name="Zhu J.K."/>
            <person name="Oliver M.J."/>
            <person name="He Y."/>
        </authorList>
    </citation>
    <scope>NUCLEOTIDE SEQUENCE [LARGE SCALE GENOMIC DNA]</scope>
    <source>
        <strain evidence="3">cv. XS01</strain>
    </source>
</reference>
<sequence>MDLWCVQGRSNVFLLKSSFLERPISWNPRNTSMALDFRVSRKESLSGYRKYRSIIVKAMGKKNQGNSNSSSSNSAEATITIFHSSVISVVTMRNTIASAIEYGVFASVGNSDQSKAGDTPDGKNPPTGKNKSSDNDSQKSHVKPLDWREFRALLYIQEQAENAESPHNQEKEAPGSVSLPLKWAHPISAPENGCLLVATEKLDGVRTFERTVVLLLRSGTRNPQEGPFGVVINRPLHKKMKHMNPTNIELATTFSDCSLHFGGPLDASMFLLRAGETTGRPGFEEVINGVYFGSRNTLDEASGLVKRGTLKSQDFRFFVGYAGWQLDQLREEIESDYWYVAACSANMIFGGSQSYSSDSLWEEILQLMGGQYSELSRKPKQDI</sequence>
<dbReference type="SUPFAM" id="SSF143456">
    <property type="entry name" value="VC0467-like"/>
    <property type="match status" value="1"/>
</dbReference>
<keyword evidence="3" id="KW-1185">Reference proteome</keyword>
<organism evidence="2 3">
    <name type="scientific">Dorcoceras hygrometricum</name>
    <dbReference type="NCBI Taxonomy" id="472368"/>
    <lineage>
        <taxon>Eukaryota</taxon>
        <taxon>Viridiplantae</taxon>
        <taxon>Streptophyta</taxon>
        <taxon>Embryophyta</taxon>
        <taxon>Tracheophyta</taxon>
        <taxon>Spermatophyta</taxon>
        <taxon>Magnoliopsida</taxon>
        <taxon>eudicotyledons</taxon>
        <taxon>Gunneridae</taxon>
        <taxon>Pentapetalae</taxon>
        <taxon>asterids</taxon>
        <taxon>lamiids</taxon>
        <taxon>Lamiales</taxon>
        <taxon>Gesneriaceae</taxon>
        <taxon>Didymocarpoideae</taxon>
        <taxon>Trichosporeae</taxon>
        <taxon>Loxocarpinae</taxon>
        <taxon>Dorcoceras</taxon>
    </lineage>
</organism>
<dbReference type="PANTHER" id="PTHR31984:SF11">
    <property type="entry name" value="TRANSPORTER, PUTATIVE (DUF179)-RELATED"/>
    <property type="match status" value="1"/>
</dbReference>
<protein>
    <submittedName>
        <fullName evidence="2">Uncharacterized protein</fullName>
    </submittedName>
</protein>
<dbReference type="OrthoDB" id="272750at2759"/>
<feature type="compositionally biased region" description="Basic and acidic residues" evidence="1">
    <location>
        <begin position="131"/>
        <end position="142"/>
    </location>
</feature>
<dbReference type="InterPro" id="IPR003774">
    <property type="entry name" value="AlgH-like"/>
</dbReference>
<dbReference type="Pfam" id="PF02622">
    <property type="entry name" value="DUF179"/>
    <property type="match status" value="1"/>
</dbReference>
<accession>A0A2Z7BUH9</accession>
<name>A0A2Z7BUH9_9LAMI</name>
<proteinExistence type="predicted"/>
<evidence type="ECO:0000256" key="1">
    <source>
        <dbReference type="SAM" id="MobiDB-lite"/>
    </source>
</evidence>
<dbReference type="Gene3D" id="3.40.1740.10">
    <property type="entry name" value="VC0467-like"/>
    <property type="match status" value="1"/>
</dbReference>
<dbReference type="Proteomes" id="UP000250235">
    <property type="component" value="Unassembled WGS sequence"/>
</dbReference>
<dbReference type="AlphaFoldDB" id="A0A2Z7BUH9"/>
<feature type="region of interest" description="Disordered" evidence="1">
    <location>
        <begin position="110"/>
        <end position="142"/>
    </location>
</feature>
<gene>
    <name evidence="2" type="ORF">F511_01196</name>
</gene>
<dbReference type="EMBL" id="KV003144">
    <property type="protein sequence ID" value="KZV37328.1"/>
    <property type="molecule type" value="Genomic_DNA"/>
</dbReference>
<evidence type="ECO:0000313" key="2">
    <source>
        <dbReference type="EMBL" id="KZV37328.1"/>
    </source>
</evidence>
<dbReference type="PANTHER" id="PTHR31984">
    <property type="entry name" value="TRANSPORTER, PUTATIVE (DUF179)-RELATED"/>
    <property type="match status" value="1"/>
</dbReference>